<gene>
    <name evidence="2" type="ORF">SVUK_LOCUS2932</name>
</gene>
<accession>A0A3P7IR07</accession>
<dbReference type="OrthoDB" id="10406629at2759"/>
<dbReference type="EMBL" id="UYYB01007072">
    <property type="protein sequence ID" value="VDM67934.1"/>
    <property type="molecule type" value="Genomic_DNA"/>
</dbReference>
<protein>
    <submittedName>
        <fullName evidence="2">Uncharacterized protein</fullName>
    </submittedName>
</protein>
<dbReference type="Proteomes" id="UP000270094">
    <property type="component" value="Unassembled WGS sequence"/>
</dbReference>
<evidence type="ECO:0000313" key="3">
    <source>
        <dbReference type="Proteomes" id="UP000270094"/>
    </source>
</evidence>
<feature type="compositionally biased region" description="Basic residues" evidence="1">
    <location>
        <begin position="1"/>
        <end position="11"/>
    </location>
</feature>
<name>A0A3P7IR07_STRVU</name>
<feature type="compositionally biased region" description="Polar residues" evidence="1">
    <location>
        <begin position="21"/>
        <end position="32"/>
    </location>
</feature>
<evidence type="ECO:0000256" key="1">
    <source>
        <dbReference type="SAM" id="MobiDB-lite"/>
    </source>
</evidence>
<organism evidence="2 3">
    <name type="scientific">Strongylus vulgaris</name>
    <name type="common">Blood worm</name>
    <dbReference type="NCBI Taxonomy" id="40348"/>
    <lineage>
        <taxon>Eukaryota</taxon>
        <taxon>Metazoa</taxon>
        <taxon>Ecdysozoa</taxon>
        <taxon>Nematoda</taxon>
        <taxon>Chromadorea</taxon>
        <taxon>Rhabditida</taxon>
        <taxon>Rhabditina</taxon>
        <taxon>Rhabditomorpha</taxon>
        <taxon>Strongyloidea</taxon>
        <taxon>Strongylidae</taxon>
        <taxon>Strongylus</taxon>
    </lineage>
</organism>
<evidence type="ECO:0000313" key="2">
    <source>
        <dbReference type="EMBL" id="VDM67934.1"/>
    </source>
</evidence>
<sequence length="109" mass="11926">MESGSRRKQLRPARVDDDEQSLSPTVSRSTVFATEMSAKPTNGMRTPAGDDVTQPMFDNNVKSEVDEETGIEMLSGETRGPYPVKELRASNSEAENAITVICLFFGITP</sequence>
<proteinExistence type="predicted"/>
<reference evidence="2 3" key="1">
    <citation type="submission" date="2018-11" db="EMBL/GenBank/DDBJ databases">
        <authorList>
            <consortium name="Pathogen Informatics"/>
        </authorList>
    </citation>
    <scope>NUCLEOTIDE SEQUENCE [LARGE SCALE GENOMIC DNA]</scope>
</reference>
<keyword evidence="3" id="KW-1185">Reference proteome</keyword>
<dbReference type="AlphaFoldDB" id="A0A3P7IR07"/>
<feature type="region of interest" description="Disordered" evidence="1">
    <location>
        <begin position="1"/>
        <end position="56"/>
    </location>
</feature>